<dbReference type="PRINTS" id="PR00069">
    <property type="entry name" value="ALDKETRDTASE"/>
</dbReference>
<dbReference type="InterPro" id="IPR044497">
    <property type="entry name" value="AKR4A/B"/>
</dbReference>
<dbReference type="InterPro" id="IPR023210">
    <property type="entry name" value="NADP_OxRdtase_dom"/>
</dbReference>
<dbReference type="PROSITE" id="PS00062">
    <property type="entry name" value="ALDOKETO_REDUCTASE_2"/>
    <property type="match status" value="1"/>
</dbReference>
<dbReference type="Gene3D" id="3.20.20.100">
    <property type="entry name" value="NADP-dependent oxidoreductase domain"/>
    <property type="match status" value="1"/>
</dbReference>
<feature type="active site" description="Proton donor" evidence="2">
    <location>
        <position position="69"/>
    </location>
</feature>
<protein>
    <submittedName>
        <fullName evidence="6">Probable aldo-keto reductase</fullName>
    </submittedName>
</protein>
<dbReference type="InterPro" id="IPR020471">
    <property type="entry name" value="AKR"/>
</dbReference>
<evidence type="ECO:0000256" key="4">
    <source>
        <dbReference type="PIRSR" id="PIRSR000097-3"/>
    </source>
</evidence>
<dbReference type="CDD" id="cd19124">
    <property type="entry name" value="AKR_AKR4A_4B"/>
    <property type="match status" value="1"/>
</dbReference>
<feature type="binding site" evidence="3">
    <location>
        <position position="132"/>
    </location>
    <ligand>
        <name>substrate</name>
    </ligand>
</feature>
<dbReference type="GO" id="GO:0044550">
    <property type="term" value="P:secondary metabolite biosynthetic process"/>
    <property type="evidence" value="ECO:0007669"/>
    <property type="project" value="UniProtKB-ARBA"/>
</dbReference>
<evidence type="ECO:0000313" key="6">
    <source>
        <dbReference type="EMBL" id="BAV57579.1"/>
    </source>
</evidence>
<evidence type="ECO:0000256" key="1">
    <source>
        <dbReference type="ARBA" id="ARBA00023002"/>
    </source>
</evidence>
<evidence type="ECO:0000259" key="5">
    <source>
        <dbReference type="Pfam" id="PF00248"/>
    </source>
</evidence>
<keyword evidence="1" id="KW-0560">Oxidoreductase</keyword>
<accession>A0A1D5B130</accession>
<dbReference type="PIRSF" id="PIRSF000097">
    <property type="entry name" value="AKR"/>
    <property type="match status" value="1"/>
</dbReference>
<reference evidence="6" key="1">
    <citation type="journal article" date="2016" name="Soil Sci. Plant Nutr.">
        <title>The detection of endogenous 2'-deoxymugineic acid in olives (Olea europaea L.) indicates the biosynthesis of mugineic acid family phytosiderophores in non-graminaceous plants.</title>
        <authorList>
            <person name="Suzuki M."/>
            <person name="Nozoye T."/>
            <person name="Nagasaka S."/>
            <person name="Nakanishi H."/>
            <person name="Nishizawa N.K."/>
            <person name="Mori S."/>
        </authorList>
    </citation>
    <scope>NUCLEOTIDE SEQUENCE</scope>
</reference>
<dbReference type="EMBL" id="LC128632">
    <property type="protein sequence ID" value="BAV57579.1"/>
    <property type="molecule type" value="mRNA"/>
</dbReference>
<dbReference type="FunFam" id="3.20.20.100:FF:000014">
    <property type="entry name" value="NAD(P)-linked oxidoreductase superfamily protein"/>
    <property type="match status" value="1"/>
</dbReference>
<dbReference type="InterPro" id="IPR018170">
    <property type="entry name" value="Aldo/ket_reductase_CS"/>
</dbReference>
<dbReference type="PANTHER" id="PTHR11732">
    <property type="entry name" value="ALDO/KETO REDUCTASE"/>
    <property type="match status" value="1"/>
</dbReference>
<dbReference type="PROSITE" id="PS00798">
    <property type="entry name" value="ALDOKETO_REDUCTASE_1"/>
    <property type="match status" value="1"/>
</dbReference>
<dbReference type="SUPFAM" id="SSF51430">
    <property type="entry name" value="NAD(P)-linked oxidoreductase"/>
    <property type="match status" value="1"/>
</dbReference>
<evidence type="ECO:0000256" key="2">
    <source>
        <dbReference type="PIRSR" id="PIRSR000097-1"/>
    </source>
</evidence>
<feature type="domain" description="NADP-dependent oxidoreductase" evidence="5">
    <location>
        <begin position="33"/>
        <end position="304"/>
    </location>
</feature>
<evidence type="ECO:0000256" key="3">
    <source>
        <dbReference type="PIRSR" id="PIRSR000097-2"/>
    </source>
</evidence>
<dbReference type="InterPro" id="IPR036812">
    <property type="entry name" value="NAD(P)_OxRdtase_dom_sf"/>
</dbReference>
<dbReference type="AlphaFoldDB" id="A0A1D5B130"/>
<proteinExistence type="evidence at transcript level"/>
<dbReference type="GO" id="GO:0016616">
    <property type="term" value="F:oxidoreductase activity, acting on the CH-OH group of donors, NAD or NADP as acceptor"/>
    <property type="evidence" value="ECO:0007669"/>
    <property type="project" value="InterPro"/>
</dbReference>
<feature type="site" description="Lowers pKa of active site Tyr" evidence="4">
    <location>
        <position position="99"/>
    </location>
</feature>
<organism evidence="6">
    <name type="scientific">Olea europaea</name>
    <name type="common">Common olive</name>
    <dbReference type="NCBI Taxonomy" id="4146"/>
    <lineage>
        <taxon>Eukaryota</taxon>
        <taxon>Viridiplantae</taxon>
        <taxon>Streptophyta</taxon>
        <taxon>Embryophyta</taxon>
        <taxon>Tracheophyta</taxon>
        <taxon>Spermatophyta</taxon>
        <taxon>Magnoliopsida</taxon>
        <taxon>eudicotyledons</taxon>
        <taxon>Gunneridae</taxon>
        <taxon>Pentapetalae</taxon>
        <taxon>asterids</taxon>
        <taxon>lamiids</taxon>
        <taxon>Lamiales</taxon>
        <taxon>Oleaceae</taxon>
        <taxon>Oleeae</taxon>
        <taxon>Olea</taxon>
    </lineage>
</organism>
<sequence>MSSVGVVTSQPPTMATTKVTHVMLNSGQMIPTIGFGTSALPLPPPEQLTSIFIEAIEAGYRHFDTAASYGTEECVGRAVAAALDSGLIKSRNEVFVTSKLSIYDTHHDLVLPALKETLRKLGLEYVDLYLVHWPIMIKKSANQFKLSEDDMLHFDIKETWKAMEECCQLGLAKSIGVSNYSCLKLGKLLENATIPPAVNQVEMNVAWQQQKLLQFCREKNILVSAWSPLGANGAAWGSHQVMQSPVLKDIAAAKDKSVAQVALRWIYEQGAILIVKSFNKERMKENIQIFDWKLTYEEDTQMRQIPQAKGFRGEPFVFPKGQYKSVEELWDGEI</sequence>
<dbReference type="Pfam" id="PF00248">
    <property type="entry name" value="Aldo_ket_red"/>
    <property type="match status" value="1"/>
</dbReference>
<name>A0A1D5B130_OLEEU</name>
<dbReference type="PROSITE" id="PS00063">
    <property type="entry name" value="ALDOKETO_REDUCTASE_3"/>
    <property type="match status" value="1"/>
</dbReference>